<evidence type="ECO:0000313" key="4">
    <source>
        <dbReference type="Proteomes" id="UP000520814"/>
    </source>
</evidence>
<feature type="chain" id="PRO_5031213775" evidence="2">
    <location>
        <begin position="21"/>
        <end position="561"/>
    </location>
</feature>
<dbReference type="PROSITE" id="PS50005">
    <property type="entry name" value="TPR"/>
    <property type="match status" value="1"/>
</dbReference>
<keyword evidence="2" id="KW-0732">Signal</keyword>
<evidence type="ECO:0000313" key="3">
    <source>
        <dbReference type="EMBL" id="MBB6052817.1"/>
    </source>
</evidence>
<dbReference type="InterPro" id="IPR019734">
    <property type="entry name" value="TPR_rpt"/>
</dbReference>
<dbReference type="RefSeq" id="WP_184202470.1">
    <property type="nucleotide sequence ID" value="NZ_JACHGW010000004.1"/>
</dbReference>
<accession>A0A7W9W9R0</accession>
<dbReference type="Pfam" id="PF14559">
    <property type="entry name" value="TPR_19"/>
    <property type="match status" value="1"/>
</dbReference>
<proteinExistence type="predicted"/>
<comment type="caution">
    <text evidence="3">The sequence shown here is derived from an EMBL/GenBank/DDBJ whole genome shotgun (WGS) entry which is preliminary data.</text>
</comment>
<dbReference type="AlphaFoldDB" id="A0A7W9W9R0"/>
<organism evidence="3 4">
    <name type="scientific">Armatimonas rosea</name>
    <dbReference type="NCBI Taxonomy" id="685828"/>
    <lineage>
        <taxon>Bacteria</taxon>
        <taxon>Bacillati</taxon>
        <taxon>Armatimonadota</taxon>
        <taxon>Armatimonadia</taxon>
        <taxon>Armatimonadales</taxon>
        <taxon>Armatimonadaceae</taxon>
        <taxon>Armatimonas</taxon>
    </lineage>
</organism>
<dbReference type="InterPro" id="IPR011990">
    <property type="entry name" value="TPR-like_helical_dom_sf"/>
</dbReference>
<dbReference type="Proteomes" id="UP000520814">
    <property type="component" value="Unassembled WGS sequence"/>
</dbReference>
<protein>
    <submittedName>
        <fullName evidence="3">Thioredoxin-like negative regulator of GroEL</fullName>
    </submittedName>
</protein>
<dbReference type="SUPFAM" id="SSF48452">
    <property type="entry name" value="TPR-like"/>
    <property type="match status" value="1"/>
</dbReference>
<evidence type="ECO:0000256" key="2">
    <source>
        <dbReference type="SAM" id="SignalP"/>
    </source>
</evidence>
<dbReference type="EMBL" id="JACHGW010000004">
    <property type="protein sequence ID" value="MBB6052817.1"/>
    <property type="molecule type" value="Genomic_DNA"/>
</dbReference>
<evidence type="ECO:0000256" key="1">
    <source>
        <dbReference type="PROSITE-ProRule" id="PRU00339"/>
    </source>
</evidence>
<gene>
    <name evidence="3" type="ORF">HNQ39_004638</name>
</gene>
<reference evidence="3 4" key="1">
    <citation type="submission" date="2020-08" db="EMBL/GenBank/DDBJ databases">
        <title>Genomic Encyclopedia of Type Strains, Phase IV (KMG-IV): sequencing the most valuable type-strain genomes for metagenomic binning, comparative biology and taxonomic classification.</title>
        <authorList>
            <person name="Goeker M."/>
        </authorList>
    </citation>
    <scope>NUCLEOTIDE SEQUENCE [LARGE SCALE GENOMIC DNA]</scope>
    <source>
        <strain evidence="3 4">DSM 23562</strain>
    </source>
</reference>
<feature type="signal peptide" evidence="2">
    <location>
        <begin position="1"/>
        <end position="20"/>
    </location>
</feature>
<keyword evidence="1" id="KW-0802">TPR repeat</keyword>
<dbReference type="Gene3D" id="1.25.40.10">
    <property type="entry name" value="Tetratricopeptide repeat domain"/>
    <property type="match status" value="2"/>
</dbReference>
<keyword evidence="4" id="KW-1185">Reference proteome</keyword>
<sequence>MNRRIFLLSCLGLSALPVQAFQARPKVLIFPTAMGRVAAVTEEKAGPDGLTDGDRISMAARAVRERLDEENVVTTLLYDGSDSYFQKAIVDSKVKLAPGTEPDEAARIKIGAQLGVHYVVTVYSRLSIEQPLSQKAAPKPEELKGRQKQIADALGQKPIEQVNQLNAIASSQQPPVLEMEAIELRPGGKVGQRWQDRIGMAAVQGGRRLPGAIPPGMESAARTLVYRFLGGPLKEFTRTALDPSLVPPSTPRPAPVEVVPLDFDQEAARLITEAQEQLRRDQAPGAIALLRQAVNYQPRAAASRILLAEAYQKAHRPADAANEIRRALKLTTDATPGQRAELIRLLARALVEDGDQDGATQLFNQLLADNPRNSEARLGLAELLLARNQGEAAEIQFRLIRESDKNNVDAGQGLASLLLSRGALDEAIKEAQASPPAVRHAMATQIFIESAQSIAARMLQNRTAWEENKLSREIFYKAATSQSDRAKQLAELLTTALPPENAPEVLRISHNRRVLAASLLSQSLGSLKEFLETGDTATGVRSRTLLNEFYTEMKDAQNAKK</sequence>
<feature type="repeat" description="TPR" evidence="1">
    <location>
        <begin position="340"/>
        <end position="373"/>
    </location>
</feature>
<name>A0A7W9W9R0_ARMRO</name>
<dbReference type="Pfam" id="PF13432">
    <property type="entry name" value="TPR_16"/>
    <property type="match status" value="1"/>
</dbReference>